<dbReference type="Pfam" id="PF06182">
    <property type="entry name" value="ABC2_membrane_6"/>
    <property type="match status" value="1"/>
</dbReference>
<dbReference type="PATRIC" id="fig|1397.4.peg.4921"/>
<dbReference type="Proteomes" id="UP000036045">
    <property type="component" value="Unassembled WGS sequence"/>
</dbReference>
<dbReference type="OrthoDB" id="9788195at2"/>
<keyword evidence="2" id="KW-1185">Reference proteome</keyword>
<sequence>MRLYFQYLLLLFKSQMQYRTSFWLLSLGQFLVPFSAFAGLYFLFERFGQIKGWDFYEVGLCFAVIHMAFALSECFARGFDNFSSLVASGDFDRLLVRPRTTFIQVLGSKFEFTRVGRLLQSVMVLGWALFNLAIDWNIMKCITLLLMILSGVFIFTGIFILAATLSFWTIQGLEIANIFTDGGREMAQYPLNIYQKWVTRFFTFVIPFGTVNYLPLLYLLGKGGEAEWLYMLTPLAGILFILPCILVWIVGVRHYRSTGS</sequence>
<name>A0A0J1IMD0_NIACI</name>
<comment type="caution">
    <text evidence="1">The sequence shown here is derived from an EMBL/GenBank/DDBJ whole genome shotgun (WGS) entry which is preliminary data.</text>
</comment>
<dbReference type="GeneID" id="56348857"/>
<dbReference type="AlphaFoldDB" id="A0A0J1IMD0"/>
<dbReference type="RefSeq" id="WP_047941579.1">
    <property type="nucleotide sequence ID" value="NZ_CP053989.1"/>
</dbReference>
<protein>
    <submittedName>
        <fullName evidence="1">Membrane protein</fullName>
    </submittedName>
</protein>
<organism evidence="1 2">
    <name type="scientific">Niallia circulans</name>
    <name type="common">Bacillus circulans</name>
    <dbReference type="NCBI Taxonomy" id="1397"/>
    <lineage>
        <taxon>Bacteria</taxon>
        <taxon>Bacillati</taxon>
        <taxon>Bacillota</taxon>
        <taxon>Bacilli</taxon>
        <taxon>Bacillales</taxon>
        <taxon>Bacillaceae</taxon>
        <taxon>Niallia</taxon>
    </lineage>
</organism>
<proteinExistence type="predicted"/>
<reference evidence="1 2" key="1">
    <citation type="submission" date="2015-05" db="EMBL/GenBank/DDBJ databases">
        <title>Whole genome sequence and identification of bacterial endophytes from Costus igneus.</title>
        <authorList>
            <person name="Lee Y.P."/>
            <person name="Gan H.M."/>
            <person name="Eng W."/>
            <person name="Wheatley M.S."/>
            <person name="Caraballo A."/>
            <person name="Polter S."/>
            <person name="Savka M.A."/>
            <person name="Hudson A.O."/>
        </authorList>
    </citation>
    <scope>NUCLEOTIDE SEQUENCE [LARGE SCALE GENOMIC DNA]</scope>
    <source>
        <strain evidence="1 2">RIT379</strain>
    </source>
</reference>
<evidence type="ECO:0000313" key="2">
    <source>
        <dbReference type="Proteomes" id="UP000036045"/>
    </source>
</evidence>
<gene>
    <name evidence="1" type="ORF">ABW02_08730</name>
</gene>
<dbReference type="PANTHER" id="PTHR36833">
    <property type="entry name" value="SLR0610 PROTEIN-RELATED"/>
    <property type="match status" value="1"/>
</dbReference>
<accession>A0A0J1IMD0</accession>
<dbReference type="InterPro" id="IPR010390">
    <property type="entry name" value="ABC-2_transporter-like"/>
</dbReference>
<dbReference type="PANTHER" id="PTHR36833:SF1">
    <property type="entry name" value="INTEGRAL MEMBRANE TRANSPORT PROTEIN"/>
    <property type="match status" value="1"/>
</dbReference>
<dbReference type="EMBL" id="LDPH01000006">
    <property type="protein sequence ID" value="KLV27038.1"/>
    <property type="molecule type" value="Genomic_DNA"/>
</dbReference>
<evidence type="ECO:0000313" key="1">
    <source>
        <dbReference type="EMBL" id="KLV27038.1"/>
    </source>
</evidence>